<dbReference type="PANTHER" id="PTHR43028">
    <property type="entry name" value="3'(2'),5'-BISPHOSPHATE NUCLEOTIDASE 1"/>
    <property type="match status" value="1"/>
</dbReference>
<dbReference type="CDD" id="cd01638">
    <property type="entry name" value="CysQ"/>
    <property type="match status" value="1"/>
</dbReference>
<dbReference type="GO" id="GO:0008441">
    <property type="term" value="F:3'(2'),5'-bisphosphate nucleotidase activity"/>
    <property type="evidence" value="ECO:0007669"/>
    <property type="project" value="UniProtKB-UniRule"/>
</dbReference>
<dbReference type="EC" id="3.1.3.7" evidence="10"/>
<feature type="binding site" evidence="10">
    <location>
        <position position="111"/>
    </location>
    <ligand>
        <name>Mg(2+)</name>
        <dbReference type="ChEBI" id="CHEBI:18420"/>
        <label>1</label>
    </ligand>
</feature>
<dbReference type="InterPro" id="IPR050725">
    <property type="entry name" value="CysQ/Inositol_MonoPase"/>
</dbReference>
<feature type="binding site" evidence="11">
    <location>
        <position position="111"/>
    </location>
    <ligand>
        <name>Mg(2+)</name>
        <dbReference type="ChEBI" id="CHEBI:18420"/>
        <label>1</label>
        <note>catalytic</note>
    </ligand>
</feature>
<comment type="function">
    <text evidence="10">Converts adenosine-3',5'-bisphosphate (PAP) to AMP.</text>
</comment>
<name>A0A852ZBK4_9ACTN</name>
<keyword evidence="14" id="KW-1185">Reference proteome</keyword>
<dbReference type="InterPro" id="IPR000760">
    <property type="entry name" value="Inositol_monophosphatase-like"/>
</dbReference>
<sequence>MPAKPSKLSMPADAADTSDTTDSTGTATLVDRIRVLAERAGEEILAVYAAADPGAREKADRTPVTEADLRAEAVIVAGLAELSPDLPVVAEEAVAAGHAPDVDGTPFWLVDPLDGTKEFLSRNGEFTVNIALVEGGTPVLGVVHLPAIGVTYVGGPGRAERLEDGHSTPLAVVPTPDSGARALVSRSHLDPQTQRWLEDVEVGSFVQAGSSLKFCRIAEGAADVYPRFGRTMEWDTAAGHAVLRASGGAVVTPDGAALRYAKPGFANSPFVAFGGTRPAPLR</sequence>
<evidence type="ECO:0000256" key="5">
    <source>
        <dbReference type="ARBA" id="ARBA00022519"/>
    </source>
</evidence>
<dbReference type="PROSITE" id="PS00629">
    <property type="entry name" value="IMP_1"/>
    <property type="match status" value="1"/>
</dbReference>
<evidence type="ECO:0000256" key="3">
    <source>
        <dbReference type="ARBA" id="ARBA00005289"/>
    </source>
</evidence>
<dbReference type="PRINTS" id="PR00377">
    <property type="entry name" value="IMPHPHTASES"/>
</dbReference>
<feature type="binding site" evidence="10">
    <location>
        <position position="235"/>
    </location>
    <ligand>
        <name>substrate</name>
    </ligand>
</feature>
<dbReference type="GO" id="GO:0052834">
    <property type="term" value="F:inositol monophosphate phosphatase activity"/>
    <property type="evidence" value="ECO:0007669"/>
    <property type="project" value="UniProtKB-EC"/>
</dbReference>
<dbReference type="RefSeq" id="WP_238341316.1">
    <property type="nucleotide sequence ID" value="NZ_BAAARR010000016.1"/>
</dbReference>
<feature type="binding site" evidence="11">
    <location>
        <position position="114"/>
    </location>
    <ligand>
        <name>Mg(2+)</name>
        <dbReference type="ChEBI" id="CHEBI:18420"/>
        <label>1</label>
        <note>catalytic</note>
    </ligand>
</feature>
<evidence type="ECO:0000256" key="10">
    <source>
        <dbReference type="HAMAP-Rule" id="MF_02095"/>
    </source>
</evidence>
<evidence type="ECO:0000256" key="12">
    <source>
        <dbReference type="SAM" id="MobiDB-lite"/>
    </source>
</evidence>
<dbReference type="InterPro" id="IPR020550">
    <property type="entry name" value="Inositol_monophosphatase_CS"/>
</dbReference>
<reference evidence="13 14" key="1">
    <citation type="submission" date="2020-07" db="EMBL/GenBank/DDBJ databases">
        <title>Sequencing the genomes of 1000 actinobacteria strains.</title>
        <authorList>
            <person name="Klenk H.-P."/>
        </authorList>
    </citation>
    <scope>NUCLEOTIDE SEQUENCE [LARGE SCALE GENOMIC DNA]</scope>
    <source>
        <strain evidence="13 14">DSM 18448</strain>
    </source>
</reference>
<comment type="caution">
    <text evidence="13">The sequence shown here is derived from an EMBL/GenBank/DDBJ whole genome shotgun (WGS) entry which is preliminary data.</text>
</comment>
<feature type="binding site" evidence="11">
    <location>
        <position position="113"/>
    </location>
    <ligand>
        <name>Mg(2+)</name>
        <dbReference type="ChEBI" id="CHEBI:18420"/>
        <label>1</label>
        <note>catalytic</note>
    </ligand>
</feature>
<feature type="binding site" evidence="10">
    <location>
        <position position="91"/>
    </location>
    <ligand>
        <name>Mg(2+)</name>
        <dbReference type="ChEBI" id="CHEBI:18420"/>
        <label>1</label>
    </ligand>
</feature>
<evidence type="ECO:0000256" key="4">
    <source>
        <dbReference type="ARBA" id="ARBA00022475"/>
    </source>
</evidence>
<dbReference type="PROSITE" id="PS00630">
    <property type="entry name" value="IMP_2"/>
    <property type="match status" value="1"/>
</dbReference>
<feature type="binding site" evidence="10">
    <location>
        <position position="91"/>
    </location>
    <ligand>
        <name>substrate</name>
    </ligand>
</feature>
<dbReference type="NCBIfam" id="TIGR01331">
    <property type="entry name" value="bisphos_cysQ"/>
    <property type="match status" value="1"/>
</dbReference>
<dbReference type="Pfam" id="PF00459">
    <property type="entry name" value="Inositol_P"/>
    <property type="match status" value="1"/>
</dbReference>
<feature type="binding site" evidence="11">
    <location>
        <position position="91"/>
    </location>
    <ligand>
        <name>Mg(2+)</name>
        <dbReference type="ChEBI" id="CHEBI:18420"/>
        <label>1</label>
        <note>catalytic</note>
    </ligand>
</feature>
<dbReference type="GO" id="GO:0046854">
    <property type="term" value="P:phosphatidylinositol phosphate biosynthetic process"/>
    <property type="evidence" value="ECO:0007669"/>
    <property type="project" value="InterPro"/>
</dbReference>
<dbReference type="GO" id="GO:0005886">
    <property type="term" value="C:plasma membrane"/>
    <property type="evidence" value="ECO:0007669"/>
    <property type="project" value="UniProtKB-SubCell"/>
</dbReference>
<feature type="compositionally biased region" description="Low complexity" evidence="12">
    <location>
        <begin position="12"/>
        <end position="24"/>
    </location>
</feature>
<comment type="catalytic activity">
    <reaction evidence="1">
        <text>a myo-inositol phosphate + H2O = myo-inositol + phosphate</text>
        <dbReference type="Rhea" id="RHEA:24056"/>
        <dbReference type="ChEBI" id="CHEBI:15377"/>
        <dbReference type="ChEBI" id="CHEBI:17268"/>
        <dbReference type="ChEBI" id="CHEBI:43474"/>
        <dbReference type="ChEBI" id="CHEBI:84139"/>
        <dbReference type="EC" id="3.1.3.25"/>
    </reaction>
</comment>
<protein>
    <recommendedName>
        <fullName evidence="10">3'(2'),5'-bisphosphate nucleotidase CysQ</fullName>
        <ecNumber evidence="10">3.1.3.7</ecNumber>
    </recommendedName>
    <alternativeName>
        <fullName evidence="10">3'(2'),5-bisphosphonucleoside 3'(2')-phosphohydrolase</fullName>
    </alternativeName>
    <alternativeName>
        <fullName evidence="10">3'-phosphoadenosine 5'-phosphate phosphatase</fullName>
        <shortName evidence="10">PAP phosphatase</shortName>
    </alternativeName>
</protein>
<dbReference type="Proteomes" id="UP000579605">
    <property type="component" value="Unassembled WGS sequence"/>
</dbReference>
<keyword evidence="4 10" id="KW-1003">Cell membrane</keyword>
<dbReference type="GO" id="GO:0000287">
    <property type="term" value="F:magnesium ion binding"/>
    <property type="evidence" value="ECO:0007669"/>
    <property type="project" value="UniProtKB-UniRule"/>
</dbReference>
<keyword evidence="5" id="KW-0997">Cell inner membrane</keyword>
<keyword evidence="8 10" id="KW-0460">Magnesium</keyword>
<dbReference type="GO" id="GO:0050427">
    <property type="term" value="P:3'-phosphoadenosine 5'-phosphosulfate metabolic process"/>
    <property type="evidence" value="ECO:0007669"/>
    <property type="project" value="TreeGrafter"/>
</dbReference>
<proteinExistence type="inferred from homology"/>
<feature type="region of interest" description="Disordered" evidence="12">
    <location>
        <begin position="1"/>
        <end position="24"/>
    </location>
</feature>
<evidence type="ECO:0000313" key="13">
    <source>
        <dbReference type="EMBL" id="NYH90547.1"/>
    </source>
</evidence>
<dbReference type="EMBL" id="JACBZH010000001">
    <property type="protein sequence ID" value="NYH90547.1"/>
    <property type="molecule type" value="Genomic_DNA"/>
</dbReference>
<evidence type="ECO:0000256" key="9">
    <source>
        <dbReference type="ARBA" id="ARBA00023136"/>
    </source>
</evidence>
<feature type="binding site" evidence="10">
    <location>
        <position position="111"/>
    </location>
    <ligand>
        <name>Mg(2+)</name>
        <dbReference type="ChEBI" id="CHEBI:18420"/>
        <label>2</label>
    </ligand>
</feature>
<comment type="subcellular location">
    <subcellularLocation>
        <location evidence="10">Cell membrane</location>
        <topology evidence="10">Peripheral membrane protein</topology>
        <orientation evidence="10">Cytoplasmic side</orientation>
    </subcellularLocation>
</comment>
<feature type="binding site" evidence="10">
    <location>
        <position position="114"/>
    </location>
    <ligand>
        <name>Mg(2+)</name>
        <dbReference type="ChEBI" id="CHEBI:18420"/>
        <label>2</label>
    </ligand>
</feature>
<dbReference type="InterPro" id="IPR020583">
    <property type="entry name" value="Inositol_monoP_metal-BS"/>
</dbReference>
<evidence type="ECO:0000313" key="14">
    <source>
        <dbReference type="Proteomes" id="UP000579605"/>
    </source>
</evidence>
<dbReference type="Gene3D" id="3.30.540.10">
    <property type="entry name" value="Fructose-1,6-Bisphosphatase, subunit A, domain 1"/>
    <property type="match status" value="1"/>
</dbReference>
<feature type="binding site" evidence="10">
    <location>
        <begin position="113"/>
        <end position="116"/>
    </location>
    <ligand>
        <name>substrate</name>
    </ligand>
</feature>
<dbReference type="HAMAP" id="MF_02095">
    <property type="entry name" value="CysQ"/>
    <property type="match status" value="1"/>
</dbReference>
<feature type="binding site" evidence="10">
    <location>
        <position position="235"/>
    </location>
    <ligand>
        <name>Mg(2+)</name>
        <dbReference type="ChEBI" id="CHEBI:18420"/>
        <label>2</label>
    </ligand>
</feature>
<evidence type="ECO:0000256" key="6">
    <source>
        <dbReference type="ARBA" id="ARBA00022723"/>
    </source>
</evidence>
<organism evidence="13 14">
    <name type="scientific">Actinopolymorpha rutila</name>
    <dbReference type="NCBI Taxonomy" id="446787"/>
    <lineage>
        <taxon>Bacteria</taxon>
        <taxon>Bacillati</taxon>
        <taxon>Actinomycetota</taxon>
        <taxon>Actinomycetes</taxon>
        <taxon>Propionibacteriales</taxon>
        <taxon>Actinopolymorphaceae</taxon>
        <taxon>Actinopolymorpha</taxon>
    </lineage>
</organism>
<dbReference type="SUPFAM" id="SSF56655">
    <property type="entry name" value="Carbohydrate phosphatase"/>
    <property type="match status" value="1"/>
</dbReference>
<dbReference type="PANTHER" id="PTHR43028:SF5">
    <property type="entry name" value="3'(2'),5'-BISPHOSPHATE NUCLEOTIDASE 1"/>
    <property type="match status" value="1"/>
</dbReference>
<keyword evidence="9 10" id="KW-0472">Membrane</keyword>
<gene>
    <name evidence="10" type="primary">cysQ</name>
    <name evidence="13" type="ORF">F4554_003185</name>
</gene>
<feature type="binding site" evidence="11">
    <location>
        <position position="235"/>
    </location>
    <ligand>
        <name>Mg(2+)</name>
        <dbReference type="ChEBI" id="CHEBI:18420"/>
        <label>1</label>
        <note>catalytic</note>
    </ligand>
</feature>
<evidence type="ECO:0000256" key="2">
    <source>
        <dbReference type="ARBA" id="ARBA00001625"/>
    </source>
</evidence>
<keyword evidence="7 10" id="KW-0378">Hydrolase</keyword>
<dbReference type="AlphaFoldDB" id="A0A852ZBK4"/>
<feature type="binding site" evidence="10">
    <location>
        <position position="113"/>
    </location>
    <ligand>
        <name>Mg(2+)</name>
        <dbReference type="ChEBI" id="CHEBI:18420"/>
        <label>1</label>
    </ligand>
</feature>
<dbReference type="GO" id="GO:0000103">
    <property type="term" value="P:sulfate assimilation"/>
    <property type="evidence" value="ECO:0007669"/>
    <property type="project" value="TreeGrafter"/>
</dbReference>
<comment type="cofactor">
    <cofactor evidence="10 11">
        <name>Mg(2+)</name>
        <dbReference type="ChEBI" id="CHEBI:18420"/>
    </cofactor>
</comment>
<evidence type="ECO:0000256" key="11">
    <source>
        <dbReference type="PIRSR" id="PIRSR600760-2"/>
    </source>
</evidence>
<comment type="catalytic activity">
    <reaction evidence="2 10">
        <text>adenosine 3',5'-bisphosphate + H2O = AMP + phosphate</text>
        <dbReference type="Rhea" id="RHEA:10040"/>
        <dbReference type="ChEBI" id="CHEBI:15377"/>
        <dbReference type="ChEBI" id="CHEBI:43474"/>
        <dbReference type="ChEBI" id="CHEBI:58343"/>
        <dbReference type="ChEBI" id="CHEBI:456215"/>
        <dbReference type="EC" id="3.1.3.7"/>
    </reaction>
</comment>
<evidence type="ECO:0000256" key="8">
    <source>
        <dbReference type="ARBA" id="ARBA00022842"/>
    </source>
</evidence>
<accession>A0A852ZBK4</accession>
<evidence type="ECO:0000256" key="1">
    <source>
        <dbReference type="ARBA" id="ARBA00001033"/>
    </source>
</evidence>
<comment type="similarity">
    <text evidence="3 10">Belongs to the inositol monophosphatase superfamily. CysQ family.</text>
</comment>
<dbReference type="InterPro" id="IPR006240">
    <property type="entry name" value="CysQ"/>
</dbReference>
<dbReference type="Gene3D" id="3.40.190.80">
    <property type="match status" value="1"/>
</dbReference>
<keyword evidence="6 10" id="KW-0479">Metal-binding</keyword>
<evidence type="ECO:0000256" key="7">
    <source>
        <dbReference type="ARBA" id="ARBA00022801"/>
    </source>
</evidence>